<dbReference type="AlphaFoldDB" id="A0A5C8PTG1"/>
<protein>
    <submittedName>
        <fullName evidence="8">Branched-chain amino acid ABC transporter permease</fullName>
    </submittedName>
</protein>
<feature type="transmembrane region" description="Helical" evidence="7">
    <location>
        <begin position="301"/>
        <end position="318"/>
    </location>
</feature>
<organism evidence="8 9">
    <name type="scientific">Vineibacter terrae</name>
    <dbReference type="NCBI Taxonomy" id="2586908"/>
    <lineage>
        <taxon>Bacteria</taxon>
        <taxon>Pseudomonadati</taxon>
        <taxon>Pseudomonadota</taxon>
        <taxon>Alphaproteobacteria</taxon>
        <taxon>Hyphomicrobiales</taxon>
        <taxon>Vineibacter</taxon>
    </lineage>
</organism>
<dbReference type="PANTHER" id="PTHR30482:SF10">
    <property type="entry name" value="HIGH-AFFINITY BRANCHED-CHAIN AMINO ACID TRANSPORT PROTEIN BRAE"/>
    <property type="match status" value="1"/>
</dbReference>
<reference evidence="8 9" key="1">
    <citation type="submission" date="2019-06" db="EMBL/GenBank/DDBJ databases">
        <title>New taxonomy in bacterial strain CC-CFT640, isolated from vineyard.</title>
        <authorList>
            <person name="Lin S.-Y."/>
            <person name="Tsai C.-F."/>
            <person name="Young C.-C."/>
        </authorList>
    </citation>
    <scope>NUCLEOTIDE SEQUENCE [LARGE SCALE GENOMIC DNA]</scope>
    <source>
        <strain evidence="8 9">CC-CFT640</strain>
    </source>
</reference>
<dbReference type="GO" id="GO:0015658">
    <property type="term" value="F:branched-chain amino acid transmembrane transporter activity"/>
    <property type="evidence" value="ECO:0007669"/>
    <property type="project" value="InterPro"/>
</dbReference>
<keyword evidence="5 7" id="KW-0472">Membrane</keyword>
<keyword evidence="9" id="KW-1185">Reference proteome</keyword>
<evidence type="ECO:0000256" key="4">
    <source>
        <dbReference type="ARBA" id="ARBA00022989"/>
    </source>
</evidence>
<feature type="region of interest" description="Disordered" evidence="6">
    <location>
        <begin position="341"/>
        <end position="378"/>
    </location>
</feature>
<evidence type="ECO:0000256" key="7">
    <source>
        <dbReference type="SAM" id="Phobius"/>
    </source>
</evidence>
<evidence type="ECO:0000313" key="9">
    <source>
        <dbReference type="Proteomes" id="UP000321638"/>
    </source>
</evidence>
<name>A0A5C8PTG1_9HYPH</name>
<dbReference type="EMBL" id="VDUZ01000004">
    <property type="protein sequence ID" value="TXL80273.1"/>
    <property type="molecule type" value="Genomic_DNA"/>
</dbReference>
<dbReference type="CDD" id="cd06581">
    <property type="entry name" value="TM_PBP1_LivM_like"/>
    <property type="match status" value="1"/>
</dbReference>
<dbReference type="Proteomes" id="UP000321638">
    <property type="component" value="Unassembled WGS sequence"/>
</dbReference>
<keyword evidence="4 7" id="KW-1133">Transmembrane helix</keyword>
<proteinExistence type="predicted"/>
<dbReference type="PANTHER" id="PTHR30482">
    <property type="entry name" value="HIGH-AFFINITY BRANCHED-CHAIN AMINO ACID TRANSPORT SYSTEM PERMEASE"/>
    <property type="match status" value="1"/>
</dbReference>
<dbReference type="InterPro" id="IPR001851">
    <property type="entry name" value="ABC_transp_permease"/>
</dbReference>
<dbReference type="InterPro" id="IPR043428">
    <property type="entry name" value="LivM-like"/>
</dbReference>
<evidence type="ECO:0000256" key="2">
    <source>
        <dbReference type="ARBA" id="ARBA00022475"/>
    </source>
</evidence>
<accession>A0A5C8PTG1</accession>
<dbReference type="OrthoDB" id="9804361at2"/>
<feature type="transmembrane region" description="Helical" evidence="7">
    <location>
        <begin position="257"/>
        <end position="281"/>
    </location>
</feature>
<dbReference type="GO" id="GO:0005886">
    <property type="term" value="C:plasma membrane"/>
    <property type="evidence" value="ECO:0007669"/>
    <property type="project" value="UniProtKB-SubCell"/>
</dbReference>
<feature type="transmembrane region" description="Helical" evidence="7">
    <location>
        <begin position="167"/>
        <end position="185"/>
    </location>
</feature>
<gene>
    <name evidence="8" type="ORF">FHP25_04350</name>
</gene>
<feature type="transmembrane region" description="Helical" evidence="7">
    <location>
        <begin position="92"/>
        <end position="114"/>
    </location>
</feature>
<keyword evidence="2" id="KW-1003">Cell membrane</keyword>
<evidence type="ECO:0000256" key="3">
    <source>
        <dbReference type="ARBA" id="ARBA00022692"/>
    </source>
</evidence>
<comment type="caution">
    <text evidence="8">The sequence shown here is derived from an EMBL/GenBank/DDBJ whole genome shotgun (WGS) entry which is preliminary data.</text>
</comment>
<feature type="transmembrane region" description="Helical" evidence="7">
    <location>
        <begin position="64"/>
        <end position="86"/>
    </location>
</feature>
<sequence>MSRRGQALLAAGLVLALLYPLLVRAAGAAGLPLSPNYLINTGMLICFTAFLGQSWNVAGGFAGLTSFGHVVFFGTGAYAMAILQVSHGWNPWLAWPVAAVAGAGVGWLIGALAFRAGLKGSYFALITLAFAEVFRILANSVPFTRGGLGLLVKADPRPANLQFRDPIWFYYLALGLCVLALLIAWRLTRTRFGARLVAIRENEDAARALGIDVYAEKVKVLVLSGAMAGAGGAFYVQKYLYVDPWIAFGVDKSVEMLLVSMVGGAGTIAGPLIGAAALTAINEVTRMLASVVPALKNVQPLSLIVYGAMLILIVARLPHGLASLFGRRHDHPVIPSAARDLPRTTHRASGRGRSLAALGMTEGAAGDRPHDPGEAGRA</sequence>
<dbReference type="RefSeq" id="WP_147845688.1">
    <property type="nucleotide sequence ID" value="NZ_VDUZ01000004.1"/>
</dbReference>
<evidence type="ECO:0000256" key="5">
    <source>
        <dbReference type="ARBA" id="ARBA00023136"/>
    </source>
</evidence>
<feature type="transmembrane region" description="Helical" evidence="7">
    <location>
        <begin position="35"/>
        <end position="52"/>
    </location>
</feature>
<feature type="compositionally biased region" description="Basic and acidic residues" evidence="6">
    <location>
        <begin position="365"/>
        <end position="378"/>
    </location>
</feature>
<feature type="transmembrane region" description="Helical" evidence="7">
    <location>
        <begin position="121"/>
        <end position="138"/>
    </location>
</feature>
<comment type="subcellular location">
    <subcellularLocation>
        <location evidence="1">Cell membrane</location>
        <topology evidence="1">Multi-pass membrane protein</topology>
    </subcellularLocation>
</comment>
<evidence type="ECO:0000256" key="6">
    <source>
        <dbReference type="SAM" id="MobiDB-lite"/>
    </source>
</evidence>
<dbReference type="Pfam" id="PF02653">
    <property type="entry name" value="BPD_transp_2"/>
    <property type="match status" value="1"/>
</dbReference>
<evidence type="ECO:0000256" key="1">
    <source>
        <dbReference type="ARBA" id="ARBA00004651"/>
    </source>
</evidence>
<keyword evidence="3 7" id="KW-0812">Transmembrane</keyword>
<evidence type="ECO:0000313" key="8">
    <source>
        <dbReference type="EMBL" id="TXL80273.1"/>
    </source>
</evidence>